<reference evidence="1 2" key="1">
    <citation type="submission" date="2014-01" db="EMBL/GenBank/DDBJ databases">
        <title>Plasmidome dynamics in the species complex Clostridium novyi sensu lato converts strains of independent lineages into distinctly different pathogens.</title>
        <authorList>
            <person name="Skarin H."/>
            <person name="Segerman B."/>
        </authorList>
    </citation>
    <scope>NUCLEOTIDE SEQUENCE [LARGE SCALE GENOMIC DNA]</scope>
    <source>
        <strain evidence="1 2">4570</strain>
    </source>
</reference>
<name>A0AA88ZJY4_CLONO</name>
<feature type="non-terminal residue" evidence="1">
    <location>
        <position position="1"/>
    </location>
</feature>
<organism evidence="1 2">
    <name type="scientific">Clostridium novyi A str. 4570</name>
    <dbReference type="NCBI Taxonomy" id="1444290"/>
    <lineage>
        <taxon>Bacteria</taxon>
        <taxon>Bacillati</taxon>
        <taxon>Bacillota</taxon>
        <taxon>Clostridia</taxon>
        <taxon>Eubacteriales</taxon>
        <taxon>Clostridiaceae</taxon>
        <taxon>Clostridium</taxon>
    </lineage>
</organism>
<dbReference type="AlphaFoldDB" id="A0AA88ZJY4"/>
<dbReference type="Proteomes" id="UP000030016">
    <property type="component" value="Unassembled WGS sequence"/>
</dbReference>
<evidence type="ECO:0000313" key="2">
    <source>
        <dbReference type="Proteomes" id="UP000030016"/>
    </source>
</evidence>
<protein>
    <submittedName>
        <fullName evidence="1">Uncharacterized protein</fullName>
    </submittedName>
</protein>
<accession>A0AA88ZJY4</accession>
<proteinExistence type="predicted"/>
<dbReference type="RefSeq" id="WP_039250928.1">
    <property type="nucleotide sequence ID" value="NZ_JDRX01000039.1"/>
</dbReference>
<evidence type="ECO:0000313" key="1">
    <source>
        <dbReference type="EMBL" id="KGN00096.1"/>
    </source>
</evidence>
<dbReference type="EMBL" id="JDRX01000039">
    <property type="protein sequence ID" value="KGN00096.1"/>
    <property type="molecule type" value="Genomic_DNA"/>
</dbReference>
<sequence length="274" mass="33146">KEKQINKYSCNKFIAIVSYMQEWIQSLPKYTREYEKVFHKDGIEDLEANKKHFRKALLRFDINSREFLFDMIKNKIFKESSYDECLKNIQQIKKQFNTHIDDLKEYLIQELKKYFDVKNDNESLSSVLLNWYKNLNEINKKYVYKDITNKVIKFIKELDTFNDKEVISRLAFIITNLNIEDWEDNKVIDFLNNFKEIINEVMLNKETQNSGKIKYKITCTYEDKELEKIFNKEEISPLGKTLFNEIQQSLEDYGDSLEDNEKRNIIMKIMEMFI</sequence>
<comment type="caution">
    <text evidence="1">The sequence shown here is derived from an EMBL/GenBank/DDBJ whole genome shotgun (WGS) entry which is preliminary data.</text>
</comment>
<gene>
    <name evidence="1" type="ORF">Z969_10185</name>
</gene>